<name>E4TJQ1_CALNY</name>
<reference key="1">
    <citation type="submission" date="2010-11" db="EMBL/GenBank/DDBJ databases">
        <title>The complete genome of chromosome of Calditerrivibrio nitroreducens DSM 19672.</title>
        <authorList>
            <consortium name="US DOE Joint Genome Institute (JGI-PGF)"/>
            <person name="Lucas S."/>
            <person name="Copeland A."/>
            <person name="Lapidus A."/>
            <person name="Bruce D."/>
            <person name="Goodwin L."/>
            <person name="Pitluck S."/>
            <person name="Kyrpides N."/>
            <person name="Mavromatis K."/>
            <person name="Ivanova N."/>
            <person name="Mikhailova N."/>
            <person name="Zeytun A."/>
            <person name="Brettin T."/>
            <person name="Detter J.C."/>
            <person name="Tapia R."/>
            <person name="Han C."/>
            <person name="Land M."/>
            <person name="Hauser L."/>
            <person name="Markowitz V."/>
            <person name="Cheng J.-F."/>
            <person name="Hugenholtz P."/>
            <person name="Woyke T."/>
            <person name="Wu D."/>
            <person name="Spring S."/>
            <person name="Schroeder M."/>
            <person name="Brambilla E."/>
            <person name="Klenk H.-P."/>
            <person name="Eisen J.A."/>
        </authorList>
    </citation>
    <scope>NUCLEOTIDE SEQUENCE [LARGE SCALE GENOMIC DNA]</scope>
    <source>
        <strain>DSM 19672</strain>
    </source>
</reference>
<reference evidence="2 3" key="2">
    <citation type="journal article" date="2011" name="Stand. Genomic Sci.">
        <title>Complete genome sequence of Calditerrivibrio nitroreducens type strain (Yu37-1).</title>
        <authorList>
            <person name="Pitluck S."/>
            <person name="Sikorski J."/>
            <person name="Zeytun A."/>
            <person name="Lapidus A."/>
            <person name="Nolan M."/>
            <person name="Lucas S."/>
            <person name="Hammon N."/>
            <person name="Deshpande S."/>
            <person name="Cheng J.F."/>
            <person name="Tapia R."/>
            <person name="Han C."/>
            <person name="Goodwin L."/>
            <person name="Liolios K."/>
            <person name="Pagani I."/>
            <person name="Ivanova N."/>
            <person name="Mavromatis K."/>
            <person name="Pati A."/>
            <person name="Chen A."/>
            <person name="Palaniappan K."/>
            <person name="Hauser L."/>
            <person name="Chang Y.J."/>
            <person name="Jeffries C.D."/>
            <person name="Detter J.C."/>
            <person name="Brambilla E."/>
            <person name="Djao O.D."/>
            <person name="Rohde M."/>
            <person name="Spring S."/>
            <person name="Goker M."/>
            <person name="Woyke T."/>
            <person name="Bristow J."/>
            <person name="Eisen J.A."/>
            <person name="Markowitz V."/>
            <person name="Hugenholtz P."/>
            <person name="Kyrpides N.C."/>
            <person name="Klenk H.P."/>
            <person name="Land M."/>
        </authorList>
    </citation>
    <scope>NUCLEOTIDE SEQUENCE [LARGE SCALE GENOMIC DNA]</scope>
    <source>
        <strain evidence="3">DSM 19672 / NBRC 101217 / Yu37-1</strain>
    </source>
</reference>
<dbReference type="EMBL" id="CP002347">
    <property type="protein sequence ID" value="ADR19247.1"/>
    <property type="molecule type" value="Genomic_DNA"/>
</dbReference>
<dbReference type="PANTHER" id="PTHR48475">
    <property type="entry name" value="RIBONUCLEASE H"/>
    <property type="match status" value="1"/>
</dbReference>
<organism evidence="2 3">
    <name type="scientific">Calditerrivibrio nitroreducens (strain DSM 19672 / NBRC 101217 / Yu37-1)</name>
    <dbReference type="NCBI Taxonomy" id="768670"/>
    <lineage>
        <taxon>Bacteria</taxon>
        <taxon>Pseudomonadati</taxon>
        <taxon>Deferribacterota</taxon>
        <taxon>Deferribacteres</taxon>
        <taxon>Deferribacterales</taxon>
        <taxon>Calditerrivibrionaceae</taxon>
    </lineage>
</organism>
<evidence type="ECO:0000313" key="3">
    <source>
        <dbReference type="Proteomes" id="UP000007039"/>
    </source>
</evidence>
<dbReference type="SUPFAM" id="SSF53098">
    <property type="entry name" value="Ribonuclease H-like"/>
    <property type="match status" value="1"/>
</dbReference>
<keyword evidence="3" id="KW-1185">Reference proteome</keyword>
<dbReference type="Pfam" id="PF13456">
    <property type="entry name" value="RVT_3"/>
    <property type="match status" value="1"/>
</dbReference>
<gene>
    <name evidence="2" type="ordered locus">Calni_1339</name>
</gene>
<dbReference type="AlphaFoldDB" id="E4TJQ1"/>
<evidence type="ECO:0000259" key="1">
    <source>
        <dbReference type="PROSITE" id="PS50879"/>
    </source>
</evidence>
<dbReference type="CDD" id="cd09279">
    <property type="entry name" value="RNase_HI_like"/>
    <property type="match status" value="1"/>
</dbReference>
<dbReference type="InterPro" id="IPR036397">
    <property type="entry name" value="RNaseH_sf"/>
</dbReference>
<evidence type="ECO:0000313" key="2">
    <source>
        <dbReference type="EMBL" id="ADR19247.1"/>
    </source>
</evidence>
<proteinExistence type="predicted"/>
<feature type="domain" description="RNase H type-1" evidence="1">
    <location>
        <begin position="1"/>
        <end position="106"/>
    </location>
</feature>
<dbReference type="InterPro" id="IPR012337">
    <property type="entry name" value="RNaseH-like_sf"/>
</dbReference>
<dbReference type="GO" id="GO:0003676">
    <property type="term" value="F:nucleic acid binding"/>
    <property type="evidence" value="ECO:0007669"/>
    <property type="project" value="InterPro"/>
</dbReference>
<dbReference type="GO" id="GO:0004523">
    <property type="term" value="F:RNA-DNA hybrid ribonuclease activity"/>
    <property type="evidence" value="ECO:0007669"/>
    <property type="project" value="InterPro"/>
</dbReference>
<dbReference type="HOGENOM" id="CLU_095977_0_2_0"/>
<accession>E4TJQ1</accession>
<dbReference type="STRING" id="768670.Calni_1339"/>
<dbReference type="Gene3D" id="3.30.420.10">
    <property type="entry name" value="Ribonuclease H-like superfamily/Ribonuclease H"/>
    <property type="match status" value="1"/>
</dbReference>
<dbReference type="InterPro" id="IPR002156">
    <property type="entry name" value="RNaseH_domain"/>
</dbReference>
<dbReference type="PROSITE" id="PS50879">
    <property type="entry name" value="RNASE_H_1"/>
    <property type="match status" value="1"/>
</dbReference>
<sequence length="120" mass="13978">MIYKGNELLYSDKIYIGFATNNIAEYKAILFAVRKAKEFHPKKILVKTDSELIARQFSGIYKIRDENLRKIYFEILEEVKGIEFSVEHIRREQNRLADKLSKEAVTMGANYNGLSDIITK</sequence>
<dbReference type="KEGG" id="cni:Calni_1339"/>
<protein>
    <submittedName>
        <fullName evidence="2">Ribonuclease H</fullName>
    </submittedName>
</protein>
<dbReference type="eggNOG" id="COG0328">
    <property type="taxonomic scope" value="Bacteria"/>
</dbReference>
<dbReference type="Proteomes" id="UP000007039">
    <property type="component" value="Chromosome"/>
</dbReference>
<dbReference type="PANTHER" id="PTHR48475:SF1">
    <property type="entry name" value="RNASE H TYPE-1 DOMAIN-CONTAINING PROTEIN"/>
    <property type="match status" value="1"/>
</dbReference>